<dbReference type="PROSITE" id="PS50022">
    <property type="entry name" value="FA58C_3"/>
    <property type="match status" value="1"/>
</dbReference>
<keyword evidence="5" id="KW-0326">Glycosidase</keyword>
<dbReference type="GO" id="GO:0004560">
    <property type="term" value="F:alpha-L-fucosidase activity"/>
    <property type="evidence" value="ECO:0007669"/>
    <property type="project" value="InterPro"/>
</dbReference>
<comment type="similarity">
    <text evidence="1">Belongs to the glycosyl hydrolase 29 family.</text>
</comment>
<evidence type="ECO:0000256" key="6">
    <source>
        <dbReference type="SAM" id="MobiDB-lite"/>
    </source>
</evidence>
<dbReference type="Gene3D" id="3.20.20.80">
    <property type="entry name" value="Glycosidases"/>
    <property type="match status" value="1"/>
</dbReference>
<protein>
    <recommendedName>
        <fullName evidence="2">alpha-L-fucosidase</fullName>
        <ecNumber evidence="2">3.2.1.51</ecNumber>
    </recommendedName>
</protein>
<evidence type="ECO:0000313" key="8">
    <source>
        <dbReference type="EMBL" id="GGF66762.1"/>
    </source>
</evidence>
<evidence type="ECO:0000256" key="5">
    <source>
        <dbReference type="ARBA" id="ARBA00023295"/>
    </source>
</evidence>
<evidence type="ECO:0000259" key="7">
    <source>
        <dbReference type="PROSITE" id="PS50022"/>
    </source>
</evidence>
<dbReference type="Pfam" id="PF01120">
    <property type="entry name" value="Alpha_L_fucos"/>
    <property type="match status" value="1"/>
</dbReference>
<dbReference type="Pfam" id="PF00754">
    <property type="entry name" value="F5_F8_type_C"/>
    <property type="match status" value="1"/>
</dbReference>
<dbReference type="AlphaFoldDB" id="A0A917C3T2"/>
<dbReference type="InterPro" id="IPR000933">
    <property type="entry name" value="Glyco_hydro_29"/>
</dbReference>
<gene>
    <name evidence="8" type="primary">fuc1</name>
    <name evidence="8" type="ORF">GCM10010912_09650</name>
</gene>
<dbReference type="EC" id="3.2.1.51" evidence="2"/>
<dbReference type="EMBL" id="BMKR01000003">
    <property type="protein sequence ID" value="GGF66762.1"/>
    <property type="molecule type" value="Genomic_DNA"/>
</dbReference>
<evidence type="ECO:0000256" key="4">
    <source>
        <dbReference type="ARBA" id="ARBA00022801"/>
    </source>
</evidence>
<dbReference type="InterPro" id="IPR017853">
    <property type="entry name" value="GH"/>
</dbReference>
<dbReference type="InterPro" id="IPR000421">
    <property type="entry name" value="FA58C"/>
</dbReference>
<comment type="caution">
    <text evidence="8">The sequence shown here is derived from an EMBL/GenBank/DDBJ whole genome shotgun (WGS) entry which is preliminary data.</text>
</comment>
<dbReference type="SMART" id="SM00812">
    <property type="entry name" value="Alpha_L_fucos"/>
    <property type="match status" value="1"/>
</dbReference>
<dbReference type="InterPro" id="IPR057739">
    <property type="entry name" value="Glyco_hydro_29_N"/>
</dbReference>
<dbReference type="RefSeq" id="WP_189022471.1">
    <property type="nucleotide sequence ID" value="NZ_BMKR01000003.1"/>
</dbReference>
<dbReference type="GO" id="GO:0016139">
    <property type="term" value="P:glycoside catabolic process"/>
    <property type="evidence" value="ECO:0007669"/>
    <property type="project" value="TreeGrafter"/>
</dbReference>
<dbReference type="Gene3D" id="2.60.120.260">
    <property type="entry name" value="Galactose-binding domain-like"/>
    <property type="match status" value="1"/>
</dbReference>
<evidence type="ECO:0000256" key="1">
    <source>
        <dbReference type="ARBA" id="ARBA00007951"/>
    </source>
</evidence>
<proteinExistence type="inferred from homology"/>
<dbReference type="GO" id="GO:0005764">
    <property type="term" value="C:lysosome"/>
    <property type="evidence" value="ECO:0007669"/>
    <property type="project" value="TreeGrafter"/>
</dbReference>
<evidence type="ECO:0000256" key="2">
    <source>
        <dbReference type="ARBA" id="ARBA00012662"/>
    </source>
</evidence>
<evidence type="ECO:0000313" key="9">
    <source>
        <dbReference type="Proteomes" id="UP000637643"/>
    </source>
</evidence>
<keyword evidence="3" id="KW-0732">Signal</keyword>
<dbReference type="Proteomes" id="UP000637643">
    <property type="component" value="Unassembled WGS sequence"/>
</dbReference>
<evidence type="ECO:0000256" key="3">
    <source>
        <dbReference type="ARBA" id="ARBA00022729"/>
    </source>
</evidence>
<feature type="domain" description="F5/8 type C" evidence="7">
    <location>
        <begin position="357"/>
        <end position="477"/>
    </location>
</feature>
<sequence length="499" mass="56779">MGKRLVENDRVSASEVPADPVKAAARIAPSERQVKWQELEFYAFIHFTVNTFTDREWGHGDEDPAIFNPSDLSARQWVEVCKSAGMQGLILTCKHHDGFCLWPSKYTDHTVAGSPWRNGTGDLVKEVAEACREGGIQFGIYLSPWDRHEASYGDSARYNEFFCNQLRELLTNYGDIFCVWFDGACGEGPNGKRQVYDWDRYYALIRKLQPEAVISVCGPDVRWCGNEAGHTRTSEWSVVPAYLQDNEKIQEQSQQADDREFSSRRNTQDSDLGSREVIGTLDQLVWYPAEVNTSIRPGWFYHASEDTQVKTLDELLGIYYGAVGGNANFLLNLPPDTRGRIHEQDALRLRQFGCVLRSTFRVNLAAQALLRASETKDEAHQTSCLLDGDRNTFWCPCEGTEQAWIELDLQEKKIFDRLVLTEPIQTGQRIESFVLEYKDGDDWKMLYRGTVVGYKRIACFAPVTARYLRLTIHESRWCPALSGFGVYLSDQGRLPNGDV</sequence>
<reference evidence="8" key="1">
    <citation type="journal article" date="2014" name="Int. J. Syst. Evol. Microbiol.">
        <title>Complete genome sequence of Corynebacterium casei LMG S-19264T (=DSM 44701T), isolated from a smear-ripened cheese.</title>
        <authorList>
            <consortium name="US DOE Joint Genome Institute (JGI-PGF)"/>
            <person name="Walter F."/>
            <person name="Albersmeier A."/>
            <person name="Kalinowski J."/>
            <person name="Ruckert C."/>
        </authorList>
    </citation>
    <scope>NUCLEOTIDE SEQUENCE</scope>
    <source>
        <strain evidence="8">CGMCC 1.16134</strain>
    </source>
</reference>
<dbReference type="GO" id="GO:0006004">
    <property type="term" value="P:fucose metabolic process"/>
    <property type="evidence" value="ECO:0007669"/>
    <property type="project" value="TreeGrafter"/>
</dbReference>
<reference evidence="8" key="2">
    <citation type="submission" date="2020-09" db="EMBL/GenBank/DDBJ databases">
        <authorList>
            <person name="Sun Q."/>
            <person name="Zhou Y."/>
        </authorList>
    </citation>
    <scope>NUCLEOTIDE SEQUENCE</scope>
    <source>
        <strain evidence="8">CGMCC 1.16134</strain>
    </source>
</reference>
<name>A0A917C3T2_9BACL</name>
<dbReference type="PANTHER" id="PTHR10030:SF37">
    <property type="entry name" value="ALPHA-L-FUCOSIDASE-RELATED"/>
    <property type="match status" value="1"/>
</dbReference>
<dbReference type="PANTHER" id="PTHR10030">
    <property type="entry name" value="ALPHA-L-FUCOSIDASE"/>
    <property type="match status" value="1"/>
</dbReference>
<feature type="region of interest" description="Disordered" evidence="6">
    <location>
        <begin position="252"/>
        <end position="272"/>
    </location>
</feature>
<dbReference type="FunFam" id="3.20.20.80:FF:000052">
    <property type="entry name" value="Putative alpha-L-fucosidase 1"/>
    <property type="match status" value="1"/>
</dbReference>
<accession>A0A917C3T2</accession>
<organism evidence="8 9">
    <name type="scientific">Paenibacillus albidus</name>
    <dbReference type="NCBI Taxonomy" id="2041023"/>
    <lineage>
        <taxon>Bacteria</taxon>
        <taxon>Bacillati</taxon>
        <taxon>Bacillota</taxon>
        <taxon>Bacilli</taxon>
        <taxon>Bacillales</taxon>
        <taxon>Paenibacillaceae</taxon>
        <taxon>Paenibacillus</taxon>
    </lineage>
</organism>
<keyword evidence="4" id="KW-0378">Hydrolase</keyword>
<keyword evidence="9" id="KW-1185">Reference proteome</keyword>
<dbReference type="SUPFAM" id="SSF49785">
    <property type="entry name" value="Galactose-binding domain-like"/>
    <property type="match status" value="1"/>
</dbReference>
<dbReference type="InterPro" id="IPR008979">
    <property type="entry name" value="Galactose-bd-like_sf"/>
</dbReference>
<dbReference type="SUPFAM" id="SSF51445">
    <property type="entry name" value="(Trans)glycosidases"/>
    <property type="match status" value="1"/>
</dbReference>